<gene>
    <name evidence="14" type="ORF">SAMN05192575_101158</name>
</gene>
<evidence type="ECO:0000256" key="1">
    <source>
        <dbReference type="ARBA" id="ARBA00000085"/>
    </source>
</evidence>
<proteinExistence type="predicted"/>
<dbReference type="InterPro" id="IPR029016">
    <property type="entry name" value="GAF-like_dom_sf"/>
</dbReference>
<dbReference type="GO" id="GO:0000155">
    <property type="term" value="F:phosphorelay sensor kinase activity"/>
    <property type="evidence" value="ECO:0007669"/>
    <property type="project" value="InterPro"/>
</dbReference>
<evidence type="ECO:0000256" key="5">
    <source>
        <dbReference type="ARBA" id="ARBA00022679"/>
    </source>
</evidence>
<keyword evidence="7" id="KW-0418">Kinase</keyword>
<dbReference type="InterPro" id="IPR036097">
    <property type="entry name" value="HisK_dim/P_sf"/>
</dbReference>
<evidence type="ECO:0000313" key="14">
    <source>
        <dbReference type="EMBL" id="SFA74611.1"/>
    </source>
</evidence>
<keyword evidence="6" id="KW-0547">Nucleotide-binding</keyword>
<dbReference type="GO" id="GO:0005524">
    <property type="term" value="F:ATP binding"/>
    <property type="evidence" value="ECO:0007669"/>
    <property type="project" value="UniProtKB-KW"/>
</dbReference>
<dbReference type="InterPro" id="IPR003018">
    <property type="entry name" value="GAF"/>
</dbReference>
<dbReference type="Gene3D" id="3.30.565.10">
    <property type="entry name" value="Histidine kinase-like ATPase, C-terminal domain"/>
    <property type="match status" value="1"/>
</dbReference>
<dbReference type="InterPro" id="IPR001789">
    <property type="entry name" value="Sig_transdc_resp-reg_receiver"/>
</dbReference>
<dbReference type="SUPFAM" id="SSF55874">
    <property type="entry name" value="ATPase domain of HSP90 chaperone/DNA topoisomerase II/histidine kinase"/>
    <property type="match status" value="1"/>
</dbReference>
<dbReference type="SMART" id="SM00065">
    <property type="entry name" value="GAF"/>
    <property type="match status" value="2"/>
</dbReference>
<dbReference type="SMART" id="SM00448">
    <property type="entry name" value="REC"/>
    <property type="match status" value="1"/>
</dbReference>
<evidence type="ECO:0000256" key="7">
    <source>
        <dbReference type="ARBA" id="ARBA00022777"/>
    </source>
</evidence>
<evidence type="ECO:0000256" key="10">
    <source>
        <dbReference type="ARBA" id="ARBA00023136"/>
    </source>
</evidence>
<dbReference type="InterPro" id="IPR004358">
    <property type="entry name" value="Sig_transdc_His_kin-like_C"/>
</dbReference>
<evidence type="ECO:0000313" key="15">
    <source>
        <dbReference type="Proteomes" id="UP000199113"/>
    </source>
</evidence>
<keyword evidence="8" id="KW-0067">ATP-binding</keyword>
<dbReference type="GO" id="GO:0005886">
    <property type="term" value="C:plasma membrane"/>
    <property type="evidence" value="ECO:0007669"/>
    <property type="project" value="UniProtKB-SubCell"/>
</dbReference>
<dbReference type="SUPFAM" id="SSF52172">
    <property type="entry name" value="CheY-like"/>
    <property type="match status" value="1"/>
</dbReference>
<dbReference type="Pfam" id="PF02518">
    <property type="entry name" value="HATPase_c"/>
    <property type="match status" value="1"/>
</dbReference>
<dbReference type="Pfam" id="PF00072">
    <property type="entry name" value="Response_reg"/>
    <property type="match status" value="1"/>
</dbReference>
<keyword evidence="10" id="KW-0472">Membrane</keyword>
<sequence length="747" mass="80920">MNGAMGEGPAEEDNGGVDADRRLLDAQRQAEATREILEALGRTGADPGEVLDTIIDRAGRLCRAQVAQLYLLEGGAFRLSRITGDVPEAFRRYVEDHPVGLTRDSLIGRVAGDRRTQQIRDVLVDPGYGRFDLQNLGGFRTLMSAPMLLNGDVIGILSVWRTEAHPFDAGEVDVLSAFAAQAAIVVRQVELVAALGARSDELAAKVVQLEVLREIGDAVSSTLDLDEVLGGIVSGAVRLTGADGGSIMEYDAADDCFRVRATAGGSPELTERLRRLQIHRATSPVGRAAVGRRTLEVPDLDAISRDEHLDVLLADGWHSLLAVPLVRQAQLVGALVIRRRARGGFGIDTPELLRTFANQSGLAIVNARLFGELDTKRAELEIASRHKSEFLASMSHELRTPLNAVIGFSEVLLDRMFGELNPRQEEYLRDIWTSGRHLLELLNEILDLSKVEAGRMTLEPSLMSVRACLDYVLSLVRDRAAAHAIDLRLHVSEEVGIVWADELRFKQVVLNLVSNAVKFTPDGGKVEVAATRDDADVVIRVSDTGVGVLPADRERIFESFQQGHRDAPKEEGTGLGLTLSRRIVALFGGTLWLEPESDVGSVFAFRVPLPAVESATEHAPDGMSTVLLVDDDRASLDLMTAYLSASPVRVLRARDGIEALALARTASPAAVVLDIRLPRMDGWEVLTRLKADPATSAIPVVVASIIDERPRGLRLGAASYLLKPVRRDDLLDALRLPGLDAVAGASL</sequence>
<dbReference type="SMART" id="SM00388">
    <property type="entry name" value="HisKA"/>
    <property type="match status" value="1"/>
</dbReference>
<evidence type="ECO:0000259" key="13">
    <source>
        <dbReference type="PROSITE" id="PS50110"/>
    </source>
</evidence>
<evidence type="ECO:0000256" key="11">
    <source>
        <dbReference type="PROSITE-ProRule" id="PRU00169"/>
    </source>
</evidence>
<dbReference type="InterPro" id="IPR003594">
    <property type="entry name" value="HATPase_dom"/>
</dbReference>
<comment type="subcellular location">
    <subcellularLocation>
        <location evidence="2">Cell membrane</location>
    </subcellularLocation>
</comment>
<dbReference type="FunFam" id="1.10.287.130:FF:000038">
    <property type="entry name" value="Sensory transduction histidine kinase"/>
    <property type="match status" value="1"/>
</dbReference>
<dbReference type="Pfam" id="PF13185">
    <property type="entry name" value="GAF_2"/>
    <property type="match status" value="2"/>
</dbReference>
<dbReference type="PROSITE" id="PS50110">
    <property type="entry name" value="RESPONSE_REGULATORY"/>
    <property type="match status" value="1"/>
</dbReference>
<dbReference type="Gene3D" id="3.30.450.40">
    <property type="match status" value="2"/>
</dbReference>
<dbReference type="EMBL" id="FOKC01000001">
    <property type="protein sequence ID" value="SFA74611.1"/>
    <property type="molecule type" value="Genomic_DNA"/>
</dbReference>
<dbReference type="InterPro" id="IPR003661">
    <property type="entry name" value="HisK_dim/P_dom"/>
</dbReference>
<reference evidence="14" key="1">
    <citation type="submission" date="2016-10" db="EMBL/GenBank/DDBJ databases">
        <authorList>
            <person name="de Groot N.N."/>
        </authorList>
    </citation>
    <scope>NUCLEOTIDE SEQUENCE [LARGE SCALE GENOMIC DNA]</scope>
    <source>
        <strain evidence="14">CGMCC 1.10697</strain>
    </source>
</reference>
<dbReference type="PANTHER" id="PTHR43047:SF63">
    <property type="entry name" value="HISTIDINE KINASE"/>
    <property type="match status" value="1"/>
</dbReference>
<evidence type="ECO:0000256" key="6">
    <source>
        <dbReference type="ARBA" id="ARBA00022741"/>
    </source>
</evidence>
<keyword evidence="9" id="KW-0902">Two-component regulatory system</keyword>
<dbReference type="FunFam" id="3.30.565.10:FF:000006">
    <property type="entry name" value="Sensor histidine kinase WalK"/>
    <property type="match status" value="1"/>
</dbReference>
<dbReference type="SMART" id="SM00387">
    <property type="entry name" value="HATPase_c"/>
    <property type="match status" value="1"/>
</dbReference>
<dbReference type="Gene3D" id="1.10.287.130">
    <property type="match status" value="1"/>
</dbReference>
<keyword evidence="4 11" id="KW-0597">Phosphoprotein</keyword>
<dbReference type="Proteomes" id="UP000199113">
    <property type="component" value="Unassembled WGS sequence"/>
</dbReference>
<evidence type="ECO:0000256" key="3">
    <source>
        <dbReference type="ARBA" id="ARBA00012438"/>
    </source>
</evidence>
<dbReference type="CDD" id="cd00082">
    <property type="entry name" value="HisKA"/>
    <property type="match status" value="1"/>
</dbReference>
<dbReference type="PROSITE" id="PS50109">
    <property type="entry name" value="HIS_KIN"/>
    <property type="match status" value="1"/>
</dbReference>
<evidence type="ECO:0000256" key="8">
    <source>
        <dbReference type="ARBA" id="ARBA00022840"/>
    </source>
</evidence>
<evidence type="ECO:0000256" key="4">
    <source>
        <dbReference type="ARBA" id="ARBA00022553"/>
    </source>
</evidence>
<dbReference type="InterPro" id="IPR005467">
    <property type="entry name" value="His_kinase_dom"/>
</dbReference>
<evidence type="ECO:0000259" key="12">
    <source>
        <dbReference type="PROSITE" id="PS50109"/>
    </source>
</evidence>
<evidence type="ECO:0000256" key="9">
    <source>
        <dbReference type="ARBA" id="ARBA00023012"/>
    </source>
</evidence>
<organism evidence="14 15">
    <name type="scientific">Nocardioides alpinus</name>
    <dbReference type="NCBI Taxonomy" id="748909"/>
    <lineage>
        <taxon>Bacteria</taxon>
        <taxon>Bacillati</taxon>
        <taxon>Actinomycetota</taxon>
        <taxon>Actinomycetes</taxon>
        <taxon>Propionibacteriales</taxon>
        <taxon>Nocardioidaceae</taxon>
        <taxon>Nocardioides</taxon>
    </lineage>
</organism>
<dbReference type="SUPFAM" id="SSF47384">
    <property type="entry name" value="Homodimeric domain of signal transducing histidine kinase"/>
    <property type="match status" value="1"/>
</dbReference>
<dbReference type="InterPro" id="IPR011006">
    <property type="entry name" value="CheY-like_superfamily"/>
</dbReference>
<keyword evidence="5" id="KW-0808">Transferase</keyword>
<dbReference type="PANTHER" id="PTHR43047">
    <property type="entry name" value="TWO-COMPONENT HISTIDINE PROTEIN KINASE"/>
    <property type="match status" value="1"/>
</dbReference>
<dbReference type="EC" id="2.7.13.3" evidence="3"/>
<dbReference type="InterPro" id="IPR036890">
    <property type="entry name" value="HATPase_C_sf"/>
</dbReference>
<dbReference type="GO" id="GO:0009927">
    <property type="term" value="F:histidine phosphotransfer kinase activity"/>
    <property type="evidence" value="ECO:0007669"/>
    <property type="project" value="TreeGrafter"/>
</dbReference>
<dbReference type="Gene3D" id="3.40.50.2300">
    <property type="match status" value="1"/>
</dbReference>
<dbReference type="Pfam" id="PF00512">
    <property type="entry name" value="HisKA"/>
    <property type="match status" value="1"/>
</dbReference>
<evidence type="ECO:0000256" key="2">
    <source>
        <dbReference type="ARBA" id="ARBA00004236"/>
    </source>
</evidence>
<feature type="domain" description="Histidine kinase" evidence="12">
    <location>
        <begin position="393"/>
        <end position="611"/>
    </location>
</feature>
<protein>
    <recommendedName>
        <fullName evidence="3">histidine kinase</fullName>
        <ecNumber evidence="3">2.7.13.3</ecNumber>
    </recommendedName>
</protein>
<feature type="domain" description="Response regulatory" evidence="13">
    <location>
        <begin position="625"/>
        <end position="738"/>
    </location>
</feature>
<feature type="modified residue" description="4-aspartylphosphate" evidence="11">
    <location>
        <position position="674"/>
    </location>
</feature>
<accession>A0A1I0VE65</accession>
<dbReference type="AlphaFoldDB" id="A0A1I0VE65"/>
<dbReference type="PRINTS" id="PR00344">
    <property type="entry name" value="BCTRLSENSOR"/>
</dbReference>
<dbReference type="RefSeq" id="WP_198554449.1">
    <property type="nucleotide sequence ID" value="NZ_FOKC01000001.1"/>
</dbReference>
<dbReference type="SUPFAM" id="SSF55781">
    <property type="entry name" value="GAF domain-like"/>
    <property type="match status" value="2"/>
</dbReference>
<comment type="catalytic activity">
    <reaction evidence="1">
        <text>ATP + protein L-histidine = ADP + protein N-phospho-L-histidine.</text>
        <dbReference type="EC" id="2.7.13.3"/>
    </reaction>
</comment>
<dbReference type="STRING" id="748909.SAMN05192575_101158"/>
<name>A0A1I0VE65_9ACTN</name>